<dbReference type="Gene3D" id="3.80.10.10">
    <property type="entry name" value="Ribonuclease Inhibitor"/>
    <property type="match status" value="1"/>
</dbReference>
<reference evidence="8" key="1">
    <citation type="submission" date="2020-05" db="EMBL/GenBank/DDBJ databases">
        <title>Mycena genomes resolve the evolution of fungal bioluminescence.</title>
        <authorList>
            <person name="Tsai I.J."/>
        </authorList>
    </citation>
    <scope>NUCLEOTIDE SEQUENCE</scope>
    <source>
        <strain evidence="8">CCC161011</strain>
    </source>
</reference>
<proteinExistence type="inferred from homology"/>
<evidence type="ECO:0000259" key="6">
    <source>
        <dbReference type="Pfam" id="PF00732"/>
    </source>
</evidence>
<dbReference type="Pfam" id="PF05199">
    <property type="entry name" value="GMC_oxred_C"/>
    <property type="match status" value="1"/>
</dbReference>
<organism evidence="8 9">
    <name type="scientific">Mycena venus</name>
    <dbReference type="NCBI Taxonomy" id="2733690"/>
    <lineage>
        <taxon>Eukaryota</taxon>
        <taxon>Fungi</taxon>
        <taxon>Dikarya</taxon>
        <taxon>Basidiomycota</taxon>
        <taxon>Agaricomycotina</taxon>
        <taxon>Agaricomycetes</taxon>
        <taxon>Agaricomycetidae</taxon>
        <taxon>Agaricales</taxon>
        <taxon>Marasmiineae</taxon>
        <taxon>Mycenaceae</taxon>
        <taxon>Mycena</taxon>
    </lineage>
</organism>
<evidence type="ECO:0000256" key="3">
    <source>
        <dbReference type="ARBA" id="ARBA00022630"/>
    </source>
</evidence>
<keyword evidence="9" id="KW-1185">Reference proteome</keyword>
<sequence>MLFPTFIVLSLVGRGAWGKLYEKVADLPGLRYDFIVVGGGTAGNVVANRLTEDPSVSVLVLEAGLSNAGVLSSQVPFLLNQLIPDDTYSWNYTTIPMPGLNGRSMPYYRAHITGWCILAERADDFNRYATLSGDQGWSWNKILPYFLKSEKWSAPADQHDTHGQFNPQVHGTNGPISVSLNGYSWSTFEQNIMQTTKQLPNDFPFNLDMNSGSPLGPGYSRPSAVGERSTSATGYLAPQFIKRPNLHVLLHAQASRLVNVTLKAGKPNFGGVEFKSGNSLHVAQTCKEIILSSGPVGTPPNPDELRHRRQRNVGKNASDHPSLFIMQWEVNSNETFQSINGNATRFAEGMAQWNSSRTGPFVDSGVGTHIGFFSPPDGLACFFPACGSVAGARSAAPRVYFHSWWIWSNWRKSHDHRHSCCQPRGSVTISSSDPFAPPLIDPGYLSSEFDVRALQDGVAMAQKFVSAPVWNGYLGDMTTNVTGMAADALETLIRETTGGSYHLVGTAGMSARGAPYGVVDPDLRVKGASGISVIDASVVPVVPSAHTQAVTYAFAERGADLLKQRWLTVIVRDPQHQRSAFPNNPYDPLSMAPSLSITIPKPPPLPAFLAHFIGSHAPLGPIESSLVTSYIGELESQVTLVDEAIANLRLRRADLLQSIKTHKSLLSPIRRLPPETLGEIFSLVVYATFHFGGISEVKHPVTRNAPWLFTHVCRHWSTVALANPALWSMIFLDLDCVRSQGSVLLTELCVQRSGNVPLTLKLFGENGIGDDEYGAPELHPVLTSLLSSCERWQKVNLSMNTSLLNQITPARGRLSTLTTLLLTIDLSMGSSPRRSFWNILSVAPQLHSLRALSWGDSGFLSASFKLPWHQLTRLSTTFASNTEALSALRKLSDIVECTFAWRKSEVLLNSSTIHVPYLRSLVLQVEGPDGFPDETFQKGTSLLDFLEMPCLQSLTTRETADEEALLGLVTRSDCAASLTRLHFHSSTVNQSAFLQLTQKMPRLTSLHIEDLDGTLLPGSENPGIPTFIHRLSDQWLKSREAFPDASPPRRWVRITDSHYSSNMSPVLAQMHQYGLSIEISSRSSFVDIILDDFRY</sequence>
<feature type="chain" id="PRO_5034605018" evidence="5">
    <location>
        <begin position="19"/>
        <end position="1095"/>
    </location>
</feature>
<keyword evidence="3" id="KW-0285">Flavoprotein</keyword>
<dbReference type="InterPro" id="IPR032675">
    <property type="entry name" value="LRR_dom_sf"/>
</dbReference>
<dbReference type="Gene3D" id="3.50.50.60">
    <property type="entry name" value="FAD/NAD(P)-binding domain"/>
    <property type="match status" value="1"/>
</dbReference>
<keyword evidence="4" id="KW-0274">FAD</keyword>
<dbReference type="SUPFAM" id="SSF54373">
    <property type="entry name" value="FAD-linked reductases, C-terminal domain"/>
    <property type="match status" value="1"/>
</dbReference>
<evidence type="ECO:0000313" key="9">
    <source>
        <dbReference type="Proteomes" id="UP000620124"/>
    </source>
</evidence>
<evidence type="ECO:0000256" key="2">
    <source>
        <dbReference type="ARBA" id="ARBA00010790"/>
    </source>
</evidence>
<dbReference type="Proteomes" id="UP000620124">
    <property type="component" value="Unassembled WGS sequence"/>
</dbReference>
<name>A0A8H7CMW0_9AGAR</name>
<feature type="signal peptide" evidence="5">
    <location>
        <begin position="1"/>
        <end position="18"/>
    </location>
</feature>
<dbReference type="Gene3D" id="3.30.560.10">
    <property type="entry name" value="Glucose Oxidase, domain 3"/>
    <property type="match status" value="1"/>
</dbReference>
<comment type="caution">
    <text evidence="8">The sequence shown here is derived from an EMBL/GenBank/DDBJ whole genome shotgun (WGS) entry which is preliminary data.</text>
</comment>
<dbReference type="Pfam" id="PF00732">
    <property type="entry name" value="GMC_oxred_N"/>
    <property type="match status" value="1"/>
</dbReference>
<evidence type="ECO:0000259" key="7">
    <source>
        <dbReference type="Pfam" id="PF05199"/>
    </source>
</evidence>
<dbReference type="GO" id="GO:0050660">
    <property type="term" value="F:flavin adenine dinucleotide binding"/>
    <property type="evidence" value="ECO:0007669"/>
    <property type="project" value="InterPro"/>
</dbReference>
<evidence type="ECO:0000313" key="8">
    <source>
        <dbReference type="EMBL" id="KAF7341128.1"/>
    </source>
</evidence>
<keyword evidence="5" id="KW-0732">Signal</keyword>
<evidence type="ECO:0000256" key="5">
    <source>
        <dbReference type="SAM" id="SignalP"/>
    </source>
</evidence>
<dbReference type="SUPFAM" id="SSF51905">
    <property type="entry name" value="FAD/NAD(P)-binding domain"/>
    <property type="match status" value="1"/>
</dbReference>
<dbReference type="PANTHER" id="PTHR11552:SF147">
    <property type="entry name" value="CHOLINE DEHYDROGENASE, MITOCHONDRIAL"/>
    <property type="match status" value="1"/>
</dbReference>
<dbReference type="InterPro" id="IPR007867">
    <property type="entry name" value="GMC_OxRtase_C"/>
</dbReference>
<dbReference type="InterPro" id="IPR012132">
    <property type="entry name" value="GMC_OxRdtase"/>
</dbReference>
<feature type="domain" description="Glucose-methanol-choline oxidoreductase C-terminal" evidence="7">
    <location>
        <begin position="423"/>
        <end position="555"/>
    </location>
</feature>
<dbReference type="EMBL" id="JACAZI010000018">
    <property type="protein sequence ID" value="KAF7341128.1"/>
    <property type="molecule type" value="Genomic_DNA"/>
</dbReference>
<protein>
    <submittedName>
        <fullName evidence="8">GMC oxidoreductase</fullName>
    </submittedName>
</protein>
<dbReference type="OrthoDB" id="3365698at2759"/>
<dbReference type="InterPro" id="IPR036188">
    <property type="entry name" value="FAD/NAD-bd_sf"/>
</dbReference>
<accession>A0A8H7CMW0</accession>
<comment type="similarity">
    <text evidence="2">Belongs to the GMC oxidoreductase family.</text>
</comment>
<comment type="cofactor">
    <cofactor evidence="1">
        <name>FAD</name>
        <dbReference type="ChEBI" id="CHEBI:57692"/>
    </cofactor>
</comment>
<dbReference type="AlphaFoldDB" id="A0A8H7CMW0"/>
<dbReference type="InterPro" id="IPR000172">
    <property type="entry name" value="GMC_OxRdtase_N"/>
</dbReference>
<dbReference type="GO" id="GO:0016614">
    <property type="term" value="F:oxidoreductase activity, acting on CH-OH group of donors"/>
    <property type="evidence" value="ECO:0007669"/>
    <property type="project" value="InterPro"/>
</dbReference>
<evidence type="ECO:0000256" key="1">
    <source>
        <dbReference type="ARBA" id="ARBA00001974"/>
    </source>
</evidence>
<feature type="domain" description="Glucose-methanol-choline oxidoreductase N-terminal" evidence="6">
    <location>
        <begin position="120"/>
        <end position="321"/>
    </location>
</feature>
<dbReference type="PANTHER" id="PTHR11552">
    <property type="entry name" value="GLUCOSE-METHANOL-CHOLINE GMC OXIDOREDUCTASE"/>
    <property type="match status" value="1"/>
</dbReference>
<gene>
    <name evidence="8" type="ORF">MVEN_01847200</name>
</gene>
<evidence type="ECO:0000256" key="4">
    <source>
        <dbReference type="ARBA" id="ARBA00022827"/>
    </source>
</evidence>